<feature type="transmembrane region" description="Helical" evidence="1">
    <location>
        <begin position="120"/>
        <end position="143"/>
    </location>
</feature>
<evidence type="ECO:0000313" key="3">
    <source>
        <dbReference type="Proteomes" id="UP000823399"/>
    </source>
</evidence>
<dbReference type="AlphaFoldDB" id="A0A9P7JQ25"/>
<dbReference type="OrthoDB" id="2663715at2759"/>
<gene>
    <name evidence="2" type="ORF">F5147DRAFT_357282</name>
</gene>
<organism evidence="2 3">
    <name type="scientific">Suillus discolor</name>
    <dbReference type="NCBI Taxonomy" id="1912936"/>
    <lineage>
        <taxon>Eukaryota</taxon>
        <taxon>Fungi</taxon>
        <taxon>Dikarya</taxon>
        <taxon>Basidiomycota</taxon>
        <taxon>Agaricomycotina</taxon>
        <taxon>Agaricomycetes</taxon>
        <taxon>Agaricomycetidae</taxon>
        <taxon>Boletales</taxon>
        <taxon>Suillineae</taxon>
        <taxon>Suillaceae</taxon>
        <taxon>Suillus</taxon>
    </lineage>
</organism>
<feature type="transmembrane region" description="Helical" evidence="1">
    <location>
        <begin position="31"/>
        <end position="49"/>
    </location>
</feature>
<feature type="transmembrane region" description="Helical" evidence="1">
    <location>
        <begin position="234"/>
        <end position="255"/>
    </location>
</feature>
<keyword evidence="1" id="KW-0472">Membrane</keyword>
<keyword evidence="3" id="KW-1185">Reference proteome</keyword>
<accession>A0A9P7JQ25</accession>
<keyword evidence="1" id="KW-0812">Transmembrane</keyword>
<name>A0A9P7JQ25_9AGAM</name>
<evidence type="ECO:0000256" key="1">
    <source>
        <dbReference type="SAM" id="Phobius"/>
    </source>
</evidence>
<reference evidence="2" key="1">
    <citation type="journal article" date="2020" name="New Phytol.">
        <title>Comparative genomics reveals dynamic genome evolution in host specialist ectomycorrhizal fungi.</title>
        <authorList>
            <person name="Lofgren L.A."/>
            <person name="Nguyen N.H."/>
            <person name="Vilgalys R."/>
            <person name="Ruytinx J."/>
            <person name="Liao H.L."/>
            <person name="Branco S."/>
            <person name="Kuo A."/>
            <person name="LaButti K."/>
            <person name="Lipzen A."/>
            <person name="Andreopoulos W."/>
            <person name="Pangilinan J."/>
            <person name="Riley R."/>
            <person name="Hundley H."/>
            <person name="Na H."/>
            <person name="Barry K."/>
            <person name="Grigoriev I.V."/>
            <person name="Stajich J.E."/>
            <person name="Kennedy P.G."/>
        </authorList>
    </citation>
    <scope>NUCLEOTIDE SEQUENCE</scope>
    <source>
        <strain evidence="2">FC423</strain>
    </source>
</reference>
<keyword evidence="1" id="KW-1133">Transmembrane helix</keyword>
<dbReference type="RefSeq" id="XP_041288998.1">
    <property type="nucleotide sequence ID" value="XM_041429367.1"/>
</dbReference>
<dbReference type="PANTHER" id="PTHR35043:SF8">
    <property type="entry name" value="DUF4220 DOMAIN-CONTAINING PROTEIN"/>
    <property type="match status" value="1"/>
</dbReference>
<dbReference type="PANTHER" id="PTHR35043">
    <property type="entry name" value="TRANSCRIPTION FACTOR DOMAIN-CONTAINING PROTEIN"/>
    <property type="match status" value="1"/>
</dbReference>
<feature type="transmembrane region" description="Helical" evidence="1">
    <location>
        <begin position="201"/>
        <end position="222"/>
    </location>
</feature>
<dbReference type="Proteomes" id="UP000823399">
    <property type="component" value="Unassembled WGS sequence"/>
</dbReference>
<evidence type="ECO:0000313" key="2">
    <source>
        <dbReference type="EMBL" id="KAG2098750.1"/>
    </source>
</evidence>
<comment type="caution">
    <text evidence="2">The sequence shown here is derived from an EMBL/GenBank/DDBJ whole genome shotgun (WGS) entry which is preliminary data.</text>
</comment>
<dbReference type="EMBL" id="JABBWM010000060">
    <property type="protein sequence ID" value="KAG2098750.1"/>
    <property type="molecule type" value="Genomic_DNA"/>
</dbReference>
<dbReference type="GeneID" id="64691626"/>
<sequence length="278" mass="31680">MDFIENEYVDIPDIVEADIEGRSKGDALSKGVAILQLGWFILQLVARYIQQRPVTLLEIDTLAIVCLSCIAYGLWWNKPKDVRRPHPIHWNKNKAEVLQDLSFTYEKVNPEFSLDRWHHYLLVFIYPLRSLMGTAVTVSPCAVRAHRIPSLGGYADEHRHDRDHVITLFLGCFCAVIYGGLHCLGWHYLFQWHTDQVLWRVASIVMASASVPLLLTFGWVILSDSPHDSWVVRFAVVTTAFIYIAARVTLIVLLVSSLRSLPPGVYDTVAWTTFVPHV</sequence>
<proteinExistence type="predicted"/>
<protein>
    <submittedName>
        <fullName evidence="2">Uncharacterized protein</fullName>
    </submittedName>
</protein>
<feature type="transmembrane region" description="Helical" evidence="1">
    <location>
        <begin position="164"/>
        <end position="189"/>
    </location>
</feature>
<feature type="transmembrane region" description="Helical" evidence="1">
    <location>
        <begin position="56"/>
        <end position="75"/>
    </location>
</feature>